<sequence>MVPENVVARSRARVKIDERAARAVEQKLLRFSLFTGDEEDQELTPSELIIGDCPNAEAFSRWESGHKRFICDFLGGKIIARELPNKPHGHAQLKVGAAFDAQAAGLLSVATTVGYRPDFGGSLYVPDVVVNVIGESSILPPGVAAVHEYGAIVVEIATSQRPKNLHERAAIFLGPNYPRCAIYVGLKRFNMRANGTMAMLATVYERPPPPVAGVGGGVGGAAGGGGGPGPAGPAPAVPVPGAPGGAGPMPIRLVSFGTGPLGPNATWKNDPNLTGIGRNGVPLTGPGIAQYILRFPALQVFSTFVPPGGGGAIGAPPPGAPVDYTLDLFYVKEAFLKPNAPTY</sequence>
<evidence type="ECO:0000313" key="2">
    <source>
        <dbReference type="Proteomes" id="UP000001514"/>
    </source>
</evidence>
<dbReference type="KEGG" id="smo:SELMODRAFT_424147"/>
<proteinExistence type="predicted"/>
<dbReference type="Proteomes" id="UP000001514">
    <property type="component" value="Unassembled WGS sequence"/>
</dbReference>
<dbReference type="HOGENOM" id="CLU_069727_0_0_1"/>
<gene>
    <name evidence="1" type="ORF">SELMODRAFT_424147</name>
</gene>
<protein>
    <submittedName>
        <fullName evidence="1">Uncharacterized protein</fullName>
    </submittedName>
</protein>
<evidence type="ECO:0000313" key="1">
    <source>
        <dbReference type="EMBL" id="EFJ13880.1"/>
    </source>
</evidence>
<dbReference type="EMBL" id="GL377630">
    <property type="protein sequence ID" value="EFJ13880.1"/>
    <property type="molecule type" value="Genomic_DNA"/>
</dbReference>
<accession>D8SNZ1</accession>
<dbReference type="Gramene" id="EFJ13880">
    <property type="protein sequence ID" value="EFJ13880"/>
    <property type="gene ID" value="SELMODRAFT_424147"/>
</dbReference>
<dbReference type="eggNOG" id="ENOG502T1T4">
    <property type="taxonomic scope" value="Eukaryota"/>
</dbReference>
<organism evidence="2">
    <name type="scientific">Selaginella moellendorffii</name>
    <name type="common">Spikemoss</name>
    <dbReference type="NCBI Taxonomy" id="88036"/>
    <lineage>
        <taxon>Eukaryota</taxon>
        <taxon>Viridiplantae</taxon>
        <taxon>Streptophyta</taxon>
        <taxon>Embryophyta</taxon>
        <taxon>Tracheophyta</taxon>
        <taxon>Lycopodiopsida</taxon>
        <taxon>Selaginellales</taxon>
        <taxon>Selaginellaceae</taxon>
        <taxon>Selaginella</taxon>
    </lineage>
</organism>
<dbReference type="InParanoid" id="D8SNZ1"/>
<dbReference type="OrthoDB" id="2307807at2759"/>
<dbReference type="AlphaFoldDB" id="D8SNZ1"/>
<reference evidence="1 2" key="1">
    <citation type="journal article" date="2011" name="Science">
        <title>The Selaginella genome identifies genetic changes associated with the evolution of vascular plants.</title>
        <authorList>
            <person name="Banks J.A."/>
            <person name="Nishiyama T."/>
            <person name="Hasebe M."/>
            <person name="Bowman J.L."/>
            <person name="Gribskov M."/>
            <person name="dePamphilis C."/>
            <person name="Albert V.A."/>
            <person name="Aono N."/>
            <person name="Aoyama T."/>
            <person name="Ambrose B.A."/>
            <person name="Ashton N.W."/>
            <person name="Axtell M.J."/>
            <person name="Barker E."/>
            <person name="Barker M.S."/>
            <person name="Bennetzen J.L."/>
            <person name="Bonawitz N.D."/>
            <person name="Chapple C."/>
            <person name="Cheng C."/>
            <person name="Correa L.G."/>
            <person name="Dacre M."/>
            <person name="DeBarry J."/>
            <person name="Dreyer I."/>
            <person name="Elias M."/>
            <person name="Engstrom E.M."/>
            <person name="Estelle M."/>
            <person name="Feng L."/>
            <person name="Finet C."/>
            <person name="Floyd S.K."/>
            <person name="Frommer W.B."/>
            <person name="Fujita T."/>
            <person name="Gramzow L."/>
            <person name="Gutensohn M."/>
            <person name="Harholt J."/>
            <person name="Hattori M."/>
            <person name="Heyl A."/>
            <person name="Hirai T."/>
            <person name="Hiwatashi Y."/>
            <person name="Ishikawa M."/>
            <person name="Iwata M."/>
            <person name="Karol K.G."/>
            <person name="Koehler B."/>
            <person name="Kolukisaoglu U."/>
            <person name="Kubo M."/>
            <person name="Kurata T."/>
            <person name="Lalonde S."/>
            <person name="Li K."/>
            <person name="Li Y."/>
            <person name="Litt A."/>
            <person name="Lyons E."/>
            <person name="Manning G."/>
            <person name="Maruyama T."/>
            <person name="Michael T.P."/>
            <person name="Mikami K."/>
            <person name="Miyazaki S."/>
            <person name="Morinaga S."/>
            <person name="Murata T."/>
            <person name="Mueller-Roeber B."/>
            <person name="Nelson D.R."/>
            <person name="Obara M."/>
            <person name="Oguri Y."/>
            <person name="Olmstead R.G."/>
            <person name="Onodera N."/>
            <person name="Petersen B.L."/>
            <person name="Pils B."/>
            <person name="Prigge M."/>
            <person name="Rensing S.A."/>
            <person name="Riano-Pachon D.M."/>
            <person name="Roberts A.W."/>
            <person name="Sato Y."/>
            <person name="Scheller H.V."/>
            <person name="Schulz B."/>
            <person name="Schulz C."/>
            <person name="Shakirov E.V."/>
            <person name="Shibagaki N."/>
            <person name="Shinohara N."/>
            <person name="Shippen D.E."/>
            <person name="Soerensen I."/>
            <person name="Sotooka R."/>
            <person name="Sugimoto N."/>
            <person name="Sugita M."/>
            <person name="Sumikawa N."/>
            <person name="Tanurdzic M."/>
            <person name="Theissen G."/>
            <person name="Ulvskov P."/>
            <person name="Wakazuki S."/>
            <person name="Weng J.K."/>
            <person name="Willats W.W."/>
            <person name="Wipf D."/>
            <person name="Wolf P.G."/>
            <person name="Yang L."/>
            <person name="Zimmer A.D."/>
            <person name="Zhu Q."/>
            <person name="Mitros T."/>
            <person name="Hellsten U."/>
            <person name="Loque D."/>
            <person name="Otillar R."/>
            <person name="Salamov A."/>
            <person name="Schmutz J."/>
            <person name="Shapiro H."/>
            <person name="Lindquist E."/>
            <person name="Lucas S."/>
            <person name="Rokhsar D."/>
            <person name="Grigoriev I.V."/>
        </authorList>
    </citation>
    <scope>NUCLEOTIDE SEQUENCE [LARGE SCALE GENOMIC DNA]</scope>
</reference>
<keyword evidence="2" id="KW-1185">Reference proteome</keyword>
<name>D8SNZ1_SELML</name>